<protein>
    <submittedName>
        <fullName evidence="2">Transcriptional regulator, TetR family</fullName>
    </submittedName>
</protein>
<dbReference type="HOGENOM" id="CLU_069356_39_2_11"/>
<organism evidence="2 3">
    <name type="scientific">Corynebacterium camporealensis</name>
    <dbReference type="NCBI Taxonomy" id="161896"/>
    <lineage>
        <taxon>Bacteria</taxon>
        <taxon>Bacillati</taxon>
        <taxon>Actinomycetota</taxon>
        <taxon>Actinomycetes</taxon>
        <taxon>Mycobacteriales</taxon>
        <taxon>Corynebacteriaceae</taxon>
        <taxon>Corynebacterium</taxon>
    </lineage>
</organism>
<dbReference type="PROSITE" id="PS50977">
    <property type="entry name" value="HTH_TETR_2"/>
    <property type="match status" value="1"/>
</dbReference>
<dbReference type="PATRIC" id="fig|161896.4.peg.1973"/>
<dbReference type="Pfam" id="PF00440">
    <property type="entry name" value="TetR_N"/>
    <property type="match status" value="1"/>
</dbReference>
<evidence type="ECO:0000313" key="3">
    <source>
        <dbReference type="Proteomes" id="UP000033566"/>
    </source>
</evidence>
<dbReference type="InterPro" id="IPR050109">
    <property type="entry name" value="HTH-type_TetR-like_transc_reg"/>
</dbReference>
<dbReference type="Proteomes" id="UP000033566">
    <property type="component" value="Chromosome"/>
</dbReference>
<dbReference type="STRING" id="161896.UL81_10120"/>
<evidence type="ECO:0000256" key="1">
    <source>
        <dbReference type="ARBA" id="ARBA00023125"/>
    </source>
</evidence>
<dbReference type="GO" id="GO:0000976">
    <property type="term" value="F:transcription cis-regulatory region binding"/>
    <property type="evidence" value="ECO:0007669"/>
    <property type="project" value="TreeGrafter"/>
</dbReference>
<sequence length="213" mass="23524">MKTPIVDAMNKETNSPVPAVPKPDSTAAAILAAAREAFIDKGLEATTIAAVARRAGVSRQTVYNHYPNIRFLAASVLTQELLQVLSLFEPAPDSVDELIECLISASNYVRDNTFVEALVRNDPQVLITYQYQRLGTSQLYLIDTLSTIIERLQNKAAQGEHPPLRDAAPRTIATFLLTTVQMRALSRHALRQVADGDTWDNELQALLKGYLYS</sequence>
<evidence type="ECO:0000313" key="2">
    <source>
        <dbReference type="EMBL" id="AKE39958.1"/>
    </source>
</evidence>
<dbReference type="Gene3D" id="1.10.357.10">
    <property type="entry name" value="Tetracycline Repressor, domain 2"/>
    <property type="match status" value="1"/>
</dbReference>
<proteinExistence type="predicted"/>
<name>A0A0F6QZP9_9CORY</name>
<dbReference type="AlphaFoldDB" id="A0A0F6QZP9"/>
<reference evidence="2 3" key="1">
    <citation type="journal article" date="2015" name="Genome Announc.">
        <title>Complete Genome Sequence of Corynebacterium camporealensis DSM 44610, Isolated from the Milk of a Manchega Sheep with Subclinical Mastitis.</title>
        <authorList>
            <person name="Ruckert C."/>
            <person name="Albersmeier A."/>
            <person name="Winkler A."/>
            <person name="Tauch A."/>
        </authorList>
    </citation>
    <scope>NUCLEOTIDE SEQUENCE [LARGE SCALE GENOMIC DNA]</scope>
    <source>
        <strain evidence="2 3">DSM 44610</strain>
    </source>
</reference>
<keyword evidence="3" id="KW-1185">Reference proteome</keyword>
<dbReference type="SUPFAM" id="SSF46689">
    <property type="entry name" value="Homeodomain-like"/>
    <property type="match status" value="1"/>
</dbReference>
<dbReference type="InterPro" id="IPR009057">
    <property type="entry name" value="Homeodomain-like_sf"/>
</dbReference>
<dbReference type="EMBL" id="CP011311">
    <property type="protein sequence ID" value="AKE39958.1"/>
    <property type="molecule type" value="Genomic_DNA"/>
</dbReference>
<dbReference type="KEGG" id="ccj:UL81_10120"/>
<dbReference type="PRINTS" id="PR00455">
    <property type="entry name" value="HTHTETR"/>
</dbReference>
<dbReference type="InterPro" id="IPR001647">
    <property type="entry name" value="HTH_TetR"/>
</dbReference>
<gene>
    <name evidence="2" type="ORF">UL81_10120</name>
</gene>
<dbReference type="PANTHER" id="PTHR30055:SF153">
    <property type="entry name" value="HTH-TYPE TRANSCRIPTIONAL REPRESSOR RV3405C"/>
    <property type="match status" value="1"/>
</dbReference>
<keyword evidence="1" id="KW-0238">DNA-binding</keyword>
<accession>A0A0F6QZP9</accession>
<dbReference type="GO" id="GO:0003700">
    <property type="term" value="F:DNA-binding transcription factor activity"/>
    <property type="evidence" value="ECO:0007669"/>
    <property type="project" value="TreeGrafter"/>
</dbReference>
<dbReference type="PANTHER" id="PTHR30055">
    <property type="entry name" value="HTH-TYPE TRANSCRIPTIONAL REGULATOR RUTR"/>
    <property type="match status" value="1"/>
</dbReference>